<dbReference type="GO" id="GO:0005737">
    <property type="term" value="C:cytoplasm"/>
    <property type="evidence" value="ECO:0007669"/>
    <property type="project" value="TreeGrafter"/>
</dbReference>
<gene>
    <name evidence="7" type="ORF">H1W37_08030</name>
</gene>
<dbReference type="PANTHER" id="PTHR43557">
    <property type="entry name" value="APOPTOSIS-INDUCING FACTOR 1"/>
    <property type="match status" value="1"/>
</dbReference>
<feature type="domain" description="Reductase C-terminal" evidence="6">
    <location>
        <begin position="314"/>
        <end position="397"/>
    </location>
</feature>
<dbReference type="InterPro" id="IPR028202">
    <property type="entry name" value="Reductase_C"/>
</dbReference>
<accession>A0A838XX27</accession>
<evidence type="ECO:0000259" key="5">
    <source>
        <dbReference type="Pfam" id="PF07992"/>
    </source>
</evidence>
<keyword evidence="3" id="KW-0274">FAD</keyword>
<dbReference type="Gene3D" id="3.30.390.30">
    <property type="match status" value="1"/>
</dbReference>
<protein>
    <submittedName>
        <fullName evidence="7">FAD-dependent oxidoreductase</fullName>
    </submittedName>
</protein>
<comment type="caution">
    <text evidence="7">The sequence shown here is derived from an EMBL/GenBank/DDBJ whole genome shotgun (WGS) entry which is preliminary data.</text>
</comment>
<dbReference type="PANTHER" id="PTHR43557:SF2">
    <property type="entry name" value="RIESKE DOMAIN-CONTAINING PROTEIN-RELATED"/>
    <property type="match status" value="1"/>
</dbReference>
<dbReference type="InterPro" id="IPR036188">
    <property type="entry name" value="FAD/NAD-bd_sf"/>
</dbReference>
<dbReference type="RefSeq" id="WP_181759800.1">
    <property type="nucleotide sequence ID" value="NZ_BMCR01000005.1"/>
</dbReference>
<dbReference type="Pfam" id="PF14759">
    <property type="entry name" value="Reductase_C"/>
    <property type="match status" value="1"/>
</dbReference>
<evidence type="ECO:0000313" key="8">
    <source>
        <dbReference type="Proteomes" id="UP000559404"/>
    </source>
</evidence>
<feature type="domain" description="FAD/NAD(P)-binding" evidence="5">
    <location>
        <begin position="3"/>
        <end position="295"/>
    </location>
</feature>
<reference evidence="7 8" key="1">
    <citation type="submission" date="2020-07" db="EMBL/GenBank/DDBJ databases">
        <authorList>
            <person name="Li M."/>
        </authorList>
    </citation>
    <scope>NUCLEOTIDE SEQUENCE [LARGE SCALE GENOMIC DNA]</scope>
    <source>
        <strain evidence="7 8">DSM 23284</strain>
    </source>
</reference>
<keyword evidence="2" id="KW-0285">Flavoprotein</keyword>
<dbReference type="InterPro" id="IPR050446">
    <property type="entry name" value="FAD-oxidoreductase/Apoptosis"/>
</dbReference>
<dbReference type="Pfam" id="PF07992">
    <property type="entry name" value="Pyr_redox_2"/>
    <property type="match status" value="1"/>
</dbReference>
<keyword evidence="8" id="KW-1185">Reference proteome</keyword>
<name>A0A838XX27_9HYPH</name>
<dbReference type="SUPFAM" id="SSF51905">
    <property type="entry name" value="FAD/NAD(P)-binding domain"/>
    <property type="match status" value="2"/>
</dbReference>
<keyword evidence="4" id="KW-0560">Oxidoreductase</keyword>
<dbReference type="Proteomes" id="UP000559404">
    <property type="component" value="Unassembled WGS sequence"/>
</dbReference>
<evidence type="ECO:0000256" key="3">
    <source>
        <dbReference type="ARBA" id="ARBA00022827"/>
    </source>
</evidence>
<dbReference type="InterPro" id="IPR016156">
    <property type="entry name" value="FAD/NAD-linked_Rdtase_dimer_sf"/>
</dbReference>
<reference evidence="7 8" key="2">
    <citation type="submission" date="2020-08" db="EMBL/GenBank/DDBJ databases">
        <title>Stappia taiwanensis sp. nov., isolated from a coastal thermal spring.</title>
        <authorList>
            <person name="Kampfer P."/>
        </authorList>
    </citation>
    <scope>NUCLEOTIDE SEQUENCE [LARGE SCALE GENOMIC DNA]</scope>
    <source>
        <strain evidence="7 8">DSM 23284</strain>
    </source>
</reference>
<sequence length="403" mass="42644">MEHVIIAGAGQAGAGAALKLRELGFAGRITLLGAETVPPYERPELSKGYAQGAVPFEKLVVLTQEAARAADIDLRLGTHVGSLDRAARIVRAGGETLAYTHLVLATGGRARRLTPPEGWQAPLLAIRDVSDANALATELTRVSAGRRRAVVIGGGWLGLEAAATCRAAGFEVHVAEMSERLCARVAPRWLSERLATMHLDAGNTLHLGVSPALADGRSVRLGTDLVEADLVIAAIGMQANDEVARGAGLDCEDGILVDAQGRTADPAVFAIGDCARYRHRGNMRRESWQNANQSAAAVAHLILGQEPPQDEPDWFWSTQFGHAIQMLGACDDAFEQVERAEPSGAGVTRFFLDQGCLRGVIAINAKRTLGMARRFVASGAAMEAADLANPETPLKDCMARPAA</sequence>
<proteinExistence type="predicted"/>
<dbReference type="EMBL" id="JACEON010000006">
    <property type="protein sequence ID" value="MBA4611594.1"/>
    <property type="molecule type" value="Genomic_DNA"/>
</dbReference>
<dbReference type="PRINTS" id="PR00368">
    <property type="entry name" value="FADPNR"/>
</dbReference>
<dbReference type="InterPro" id="IPR023753">
    <property type="entry name" value="FAD/NAD-binding_dom"/>
</dbReference>
<organism evidence="7 8">
    <name type="scientific">Stappia taiwanensis</name>
    <dbReference type="NCBI Taxonomy" id="992267"/>
    <lineage>
        <taxon>Bacteria</taxon>
        <taxon>Pseudomonadati</taxon>
        <taxon>Pseudomonadota</taxon>
        <taxon>Alphaproteobacteria</taxon>
        <taxon>Hyphomicrobiales</taxon>
        <taxon>Stappiaceae</taxon>
        <taxon>Stappia</taxon>
    </lineage>
</organism>
<dbReference type="AlphaFoldDB" id="A0A838XX27"/>
<dbReference type="GO" id="GO:0016651">
    <property type="term" value="F:oxidoreductase activity, acting on NAD(P)H"/>
    <property type="evidence" value="ECO:0007669"/>
    <property type="project" value="TreeGrafter"/>
</dbReference>
<evidence type="ECO:0000256" key="4">
    <source>
        <dbReference type="ARBA" id="ARBA00023002"/>
    </source>
</evidence>
<dbReference type="SUPFAM" id="SSF55424">
    <property type="entry name" value="FAD/NAD-linked reductases, dimerisation (C-terminal) domain"/>
    <property type="match status" value="1"/>
</dbReference>
<dbReference type="PRINTS" id="PR00411">
    <property type="entry name" value="PNDRDTASEI"/>
</dbReference>
<evidence type="ECO:0000256" key="2">
    <source>
        <dbReference type="ARBA" id="ARBA00022630"/>
    </source>
</evidence>
<evidence type="ECO:0000259" key="6">
    <source>
        <dbReference type="Pfam" id="PF14759"/>
    </source>
</evidence>
<evidence type="ECO:0000256" key="1">
    <source>
        <dbReference type="ARBA" id="ARBA00001974"/>
    </source>
</evidence>
<comment type="cofactor">
    <cofactor evidence="1">
        <name>FAD</name>
        <dbReference type="ChEBI" id="CHEBI:57692"/>
    </cofactor>
</comment>
<evidence type="ECO:0000313" key="7">
    <source>
        <dbReference type="EMBL" id="MBA4611594.1"/>
    </source>
</evidence>
<dbReference type="Gene3D" id="3.50.50.60">
    <property type="entry name" value="FAD/NAD(P)-binding domain"/>
    <property type="match status" value="2"/>
</dbReference>